<dbReference type="EMBL" id="JADOET010000005">
    <property type="protein sequence ID" value="MBF8149875.1"/>
    <property type="molecule type" value="Genomic_DNA"/>
</dbReference>
<evidence type="ECO:0000313" key="3">
    <source>
        <dbReference type="Proteomes" id="UP000611215"/>
    </source>
</evidence>
<organism evidence="2 3">
    <name type="scientific">Winogradskyella marina</name>
    <dbReference type="NCBI Taxonomy" id="2785530"/>
    <lineage>
        <taxon>Bacteria</taxon>
        <taxon>Pseudomonadati</taxon>
        <taxon>Bacteroidota</taxon>
        <taxon>Flavobacteriia</taxon>
        <taxon>Flavobacteriales</taxon>
        <taxon>Flavobacteriaceae</taxon>
        <taxon>Winogradskyella</taxon>
    </lineage>
</organism>
<evidence type="ECO:0000259" key="1">
    <source>
        <dbReference type="Pfam" id="PF14300"/>
    </source>
</evidence>
<dbReference type="Proteomes" id="UP000611215">
    <property type="component" value="Unassembled WGS sequence"/>
</dbReference>
<protein>
    <submittedName>
        <fullName evidence="2">DMP19 family protein</fullName>
    </submittedName>
</protein>
<reference evidence="2 3" key="1">
    <citation type="submission" date="2020-11" db="EMBL/GenBank/DDBJ databases">
        <title>Winogradskyella marina sp. nov., isolated from marine sediment.</title>
        <authorList>
            <person name="Bo J."/>
            <person name="Wang S."/>
            <person name="Song X."/>
            <person name="Du Z."/>
        </authorList>
    </citation>
    <scope>NUCLEOTIDE SEQUENCE [LARGE SCALE GENOMIC DNA]</scope>
    <source>
        <strain evidence="2 3">F6397</strain>
    </source>
</reference>
<dbReference type="RefSeq" id="WP_195871147.1">
    <property type="nucleotide sequence ID" value="NZ_JADOET010000005.1"/>
</dbReference>
<proteinExistence type="predicted"/>
<name>A0ABS0EHE3_9FLAO</name>
<dbReference type="InterPro" id="IPR025402">
    <property type="entry name" value="DMP19_C"/>
</dbReference>
<comment type="caution">
    <text evidence="2">The sequence shown here is derived from an EMBL/GenBank/DDBJ whole genome shotgun (WGS) entry which is preliminary data.</text>
</comment>
<sequence>MKKLLFYISSLCIANTNAQVNFDLEKILTYKNRDLIVMEIDTYLNKKSEHGEKIEKLNASQKTFFLVENLEREINNGGFGQFYFNSSGDFSQETVNALLEIGAKKTAEIIKRANAEFKNGIVPQNRYERQNELELIEEKAEEVWNKCNLEFYEYHEDLTELLIAYVINHKADFKQ</sequence>
<dbReference type="Gene3D" id="1.20.1420.60">
    <property type="match status" value="1"/>
</dbReference>
<feature type="domain" description="DNA mimic protein DMP19 C-terminal" evidence="1">
    <location>
        <begin position="55"/>
        <end position="169"/>
    </location>
</feature>
<evidence type="ECO:0000313" key="2">
    <source>
        <dbReference type="EMBL" id="MBF8149875.1"/>
    </source>
</evidence>
<accession>A0ABS0EHE3</accession>
<keyword evidence="3" id="KW-1185">Reference proteome</keyword>
<gene>
    <name evidence="2" type="ORF">ITJ86_08185</name>
</gene>
<dbReference type="Pfam" id="PF14300">
    <property type="entry name" value="DMP19"/>
    <property type="match status" value="1"/>
</dbReference>